<proteinExistence type="predicted"/>
<gene>
    <name evidence="1" type="ORF">BDN72DRAFT_870919</name>
</gene>
<evidence type="ECO:0000313" key="2">
    <source>
        <dbReference type="Proteomes" id="UP000308600"/>
    </source>
</evidence>
<evidence type="ECO:0000313" key="1">
    <source>
        <dbReference type="EMBL" id="TFK68588.1"/>
    </source>
</evidence>
<sequence length="191" mass="20573">MSALTRVPLVTGAAQGIDRISLRLAKDGFNVAVSDLPRSRSKLESLTQGIQEKGHVTSEPDVERMVEKVAGDLGGLDVFIANAGICKAQSFLDTSVDDWEDLFRANRRGAFISYRRGRGFRTDLADPFLSAYSASKFSVRGLTQAASLEFGQYGITVNVYAPGRSISEAKKNALHVDIAGLVSYLVSPDAS</sequence>
<accession>A0ACD3ARL3</accession>
<protein>
    <submittedName>
        <fullName evidence="1">NAD(P)-binding protein</fullName>
    </submittedName>
</protein>
<keyword evidence="2" id="KW-1185">Reference proteome</keyword>
<dbReference type="EMBL" id="ML208348">
    <property type="protein sequence ID" value="TFK68588.1"/>
    <property type="molecule type" value="Genomic_DNA"/>
</dbReference>
<dbReference type="Proteomes" id="UP000308600">
    <property type="component" value="Unassembled WGS sequence"/>
</dbReference>
<reference evidence="1 2" key="1">
    <citation type="journal article" date="2019" name="Nat. Ecol. Evol.">
        <title>Megaphylogeny resolves global patterns of mushroom evolution.</title>
        <authorList>
            <person name="Varga T."/>
            <person name="Krizsan K."/>
            <person name="Foldi C."/>
            <person name="Dima B."/>
            <person name="Sanchez-Garcia M."/>
            <person name="Sanchez-Ramirez S."/>
            <person name="Szollosi G.J."/>
            <person name="Szarkandi J.G."/>
            <person name="Papp V."/>
            <person name="Albert L."/>
            <person name="Andreopoulos W."/>
            <person name="Angelini C."/>
            <person name="Antonin V."/>
            <person name="Barry K.W."/>
            <person name="Bougher N.L."/>
            <person name="Buchanan P."/>
            <person name="Buyck B."/>
            <person name="Bense V."/>
            <person name="Catcheside P."/>
            <person name="Chovatia M."/>
            <person name="Cooper J."/>
            <person name="Damon W."/>
            <person name="Desjardin D."/>
            <person name="Finy P."/>
            <person name="Geml J."/>
            <person name="Haridas S."/>
            <person name="Hughes K."/>
            <person name="Justo A."/>
            <person name="Karasinski D."/>
            <person name="Kautmanova I."/>
            <person name="Kiss B."/>
            <person name="Kocsube S."/>
            <person name="Kotiranta H."/>
            <person name="LaButti K.M."/>
            <person name="Lechner B.E."/>
            <person name="Liimatainen K."/>
            <person name="Lipzen A."/>
            <person name="Lukacs Z."/>
            <person name="Mihaltcheva S."/>
            <person name="Morgado L.N."/>
            <person name="Niskanen T."/>
            <person name="Noordeloos M.E."/>
            <person name="Ohm R.A."/>
            <person name="Ortiz-Santana B."/>
            <person name="Ovrebo C."/>
            <person name="Racz N."/>
            <person name="Riley R."/>
            <person name="Savchenko A."/>
            <person name="Shiryaev A."/>
            <person name="Soop K."/>
            <person name="Spirin V."/>
            <person name="Szebenyi C."/>
            <person name="Tomsovsky M."/>
            <person name="Tulloss R.E."/>
            <person name="Uehling J."/>
            <person name="Grigoriev I.V."/>
            <person name="Vagvolgyi C."/>
            <person name="Papp T."/>
            <person name="Martin F.M."/>
            <person name="Miettinen O."/>
            <person name="Hibbett D.S."/>
            <person name="Nagy L.G."/>
        </authorList>
    </citation>
    <scope>NUCLEOTIDE SEQUENCE [LARGE SCALE GENOMIC DNA]</scope>
    <source>
        <strain evidence="1 2">NL-1719</strain>
    </source>
</reference>
<organism evidence="1 2">
    <name type="scientific">Pluteus cervinus</name>
    <dbReference type="NCBI Taxonomy" id="181527"/>
    <lineage>
        <taxon>Eukaryota</taxon>
        <taxon>Fungi</taxon>
        <taxon>Dikarya</taxon>
        <taxon>Basidiomycota</taxon>
        <taxon>Agaricomycotina</taxon>
        <taxon>Agaricomycetes</taxon>
        <taxon>Agaricomycetidae</taxon>
        <taxon>Agaricales</taxon>
        <taxon>Pluteineae</taxon>
        <taxon>Pluteaceae</taxon>
        <taxon>Pluteus</taxon>
    </lineage>
</organism>
<name>A0ACD3ARL3_9AGAR</name>